<protein>
    <recommendedName>
        <fullName evidence="5">CUB domain-containing protein</fullName>
    </recommendedName>
</protein>
<dbReference type="SMART" id="SM00042">
    <property type="entry name" value="CUB"/>
    <property type="match status" value="1"/>
</dbReference>
<dbReference type="PANTHER" id="PTHR46908:SF4">
    <property type="entry name" value="TUMOR NECROSIS FACTOR-INDUCIBLE GENE 6 PROTEIN"/>
    <property type="match status" value="1"/>
</dbReference>
<dbReference type="PANTHER" id="PTHR46908">
    <property type="entry name" value="CUBILIN-LIKE PROTEIN"/>
    <property type="match status" value="1"/>
</dbReference>
<proteinExistence type="predicted"/>
<dbReference type="SUPFAM" id="SSF49854">
    <property type="entry name" value="Spermadhesin, CUB domain"/>
    <property type="match status" value="1"/>
</dbReference>
<feature type="compositionally biased region" description="Basic and acidic residues" evidence="3">
    <location>
        <begin position="563"/>
        <end position="573"/>
    </location>
</feature>
<evidence type="ECO:0000256" key="4">
    <source>
        <dbReference type="SAM" id="Phobius"/>
    </source>
</evidence>
<dbReference type="Gene3D" id="2.60.120.290">
    <property type="entry name" value="Spermadhesin, CUB domain"/>
    <property type="match status" value="1"/>
</dbReference>
<feature type="region of interest" description="Disordered" evidence="3">
    <location>
        <begin position="94"/>
        <end position="247"/>
    </location>
</feature>
<keyword evidence="1" id="KW-1015">Disulfide bond</keyword>
<evidence type="ECO:0000313" key="7">
    <source>
        <dbReference type="Proteomes" id="UP001152803"/>
    </source>
</evidence>
<evidence type="ECO:0000256" key="3">
    <source>
        <dbReference type="SAM" id="MobiDB-lite"/>
    </source>
</evidence>
<feature type="region of interest" description="Disordered" evidence="3">
    <location>
        <begin position="366"/>
        <end position="431"/>
    </location>
</feature>
<evidence type="ECO:0000256" key="1">
    <source>
        <dbReference type="ARBA" id="ARBA00023157"/>
    </source>
</evidence>
<feature type="compositionally biased region" description="Pro residues" evidence="3">
    <location>
        <begin position="710"/>
        <end position="720"/>
    </location>
</feature>
<accession>A0A9Q1D9R7</accession>
<feature type="compositionally biased region" description="Polar residues" evidence="3">
    <location>
        <begin position="574"/>
        <end position="585"/>
    </location>
</feature>
<evidence type="ECO:0000256" key="2">
    <source>
        <dbReference type="PROSITE-ProRule" id="PRU00059"/>
    </source>
</evidence>
<keyword evidence="7" id="KW-1185">Reference proteome</keyword>
<feature type="compositionally biased region" description="Pro residues" evidence="3">
    <location>
        <begin position="182"/>
        <end position="194"/>
    </location>
</feature>
<feature type="region of interest" description="Disordered" evidence="3">
    <location>
        <begin position="684"/>
        <end position="756"/>
    </location>
</feature>
<evidence type="ECO:0000259" key="5">
    <source>
        <dbReference type="PROSITE" id="PS01180"/>
    </source>
</evidence>
<sequence length="756" mass="80953">MEKIVQKIPNWAQVFMTAYLLWVTGATTQKVYFDCGAVVDVVDIRGLILSPGFPYNYSSGTHCVWQFFVPVGYRLVMEILDFDVFESHDIVARSPVGPQEEEEEAVPDSSTPTPRGAIDGDYMAPPKVPGLQSPLGGSPKASQAPQKEEVKQMVVVQEKSTKMEMTKVSNSAKWIAESPLVPGSPRPQLYPQPPTEKKNSISHQAFRGDGDPDPRAVTPSRPDHDPTPTPSPTETVTEETQQPLTDSCPHDVLYISDLITFSTRFCGSHRPTGGPLAFGSQDEMVEVIMELITTTHWGRGFALLFRYHNRTEPADQRLLAPPAAGKMDALLAAVCGATLFAVVLTSALCVIFRPKLCVKKASTSSSNSSELQEGVPSQGGDVSELQLVPPNHPGLEVPTNEEDQVFTPVLGQSHSGSPTGGGPDISQNSELELSPDGLMELDLGTDEVFVISSGPPSTSTRLPFCPYTHRERFLRHSDTGPGPGCDWLSPDSAGDLSVGGQGGPGGGASSARPRAWSVRTFQDLLPPLPQLQRTWRSWNSTSPFTKLVDSAPAGSGAGFQGDGPRKIFSDTHLETGNQSDSSCSAASYPLTQAAQRQRRLNSAGNLRRSRFTAPCFSQGPQSHCQGPPPPCQAPSTESGPQADPQAGGKQWEFPGEGDHVSVPVFAIHEEEDRQPLVMADHLGQPRASIPNGLTPDPYGGKTQARARSPNPGPAPAPAPPTVLYSHEHAQTAGPGEATPPPQTANPIRPWTPRSGS</sequence>
<dbReference type="InterPro" id="IPR035914">
    <property type="entry name" value="Sperma_CUB_dom_sf"/>
</dbReference>
<dbReference type="AlphaFoldDB" id="A0A9Q1D9R7"/>
<comment type="caution">
    <text evidence="2">Lacks conserved residue(s) required for the propagation of feature annotation.</text>
</comment>
<dbReference type="Pfam" id="PF00431">
    <property type="entry name" value="CUB"/>
    <property type="match status" value="1"/>
</dbReference>
<dbReference type="InterPro" id="IPR000859">
    <property type="entry name" value="CUB_dom"/>
</dbReference>
<keyword evidence="4" id="KW-0472">Membrane</keyword>
<dbReference type="OrthoDB" id="8951018at2759"/>
<dbReference type="InterPro" id="IPR052129">
    <property type="entry name" value="Spermadhesin-Link_domain"/>
</dbReference>
<dbReference type="PROSITE" id="PS01180">
    <property type="entry name" value="CUB"/>
    <property type="match status" value="1"/>
</dbReference>
<feature type="compositionally biased region" description="Gly residues" evidence="3">
    <location>
        <begin position="497"/>
        <end position="508"/>
    </location>
</feature>
<comment type="caution">
    <text evidence="6">The sequence shown here is derived from an EMBL/GenBank/DDBJ whole genome shotgun (WGS) entry which is preliminary data.</text>
</comment>
<evidence type="ECO:0000313" key="6">
    <source>
        <dbReference type="EMBL" id="KAJ8263431.1"/>
    </source>
</evidence>
<feature type="region of interest" description="Disordered" evidence="3">
    <location>
        <begin position="612"/>
        <end position="657"/>
    </location>
</feature>
<dbReference type="CDD" id="cd00041">
    <property type="entry name" value="CUB"/>
    <property type="match status" value="1"/>
</dbReference>
<keyword evidence="4" id="KW-1133">Transmembrane helix</keyword>
<organism evidence="6 7">
    <name type="scientific">Conger conger</name>
    <name type="common">Conger eel</name>
    <name type="synonym">Muraena conger</name>
    <dbReference type="NCBI Taxonomy" id="82655"/>
    <lineage>
        <taxon>Eukaryota</taxon>
        <taxon>Metazoa</taxon>
        <taxon>Chordata</taxon>
        <taxon>Craniata</taxon>
        <taxon>Vertebrata</taxon>
        <taxon>Euteleostomi</taxon>
        <taxon>Actinopterygii</taxon>
        <taxon>Neopterygii</taxon>
        <taxon>Teleostei</taxon>
        <taxon>Anguilliformes</taxon>
        <taxon>Congridae</taxon>
        <taxon>Conger</taxon>
    </lineage>
</organism>
<dbReference type="Proteomes" id="UP001152803">
    <property type="component" value="Unassembled WGS sequence"/>
</dbReference>
<dbReference type="EMBL" id="JAFJMO010000011">
    <property type="protein sequence ID" value="KAJ8263431.1"/>
    <property type="molecule type" value="Genomic_DNA"/>
</dbReference>
<feature type="region of interest" description="Disordered" evidence="3">
    <location>
        <begin position="549"/>
        <end position="585"/>
    </location>
</feature>
<feature type="region of interest" description="Disordered" evidence="3">
    <location>
        <begin position="475"/>
        <end position="513"/>
    </location>
</feature>
<keyword evidence="4" id="KW-0812">Transmembrane</keyword>
<feature type="compositionally biased region" description="Low complexity" evidence="3">
    <location>
        <begin position="232"/>
        <end position="243"/>
    </location>
</feature>
<gene>
    <name evidence="6" type="ORF">COCON_G00158880</name>
</gene>
<reference evidence="6" key="1">
    <citation type="journal article" date="2023" name="Science">
        <title>Genome structures resolve the early diversification of teleost fishes.</title>
        <authorList>
            <person name="Parey E."/>
            <person name="Louis A."/>
            <person name="Montfort J."/>
            <person name="Bouchez O."/>
            <person name="Roques C."/>
            <person name="Iampietro C."/>
            <person name="Lluch J."/>
            <person name="Castinel A."/>
            <person name="Donnadieu C."/>
            <person name="Desvignes T."/>
            <person name="Floi Bucao C."/>
            <person name="Jouanno E."/>
            <person name="Wen M."/>
            <person name="Mejri S."/>
            <person name="Dirks R."/>
            <person name="Jansen H."/>
            <person name="Henkel C."/>
            <person name="Chen W.J."/>
            <person name="Zahm M."/>
            <person name="Cabau C."/>
            <person name="Klopp C."/>
            <person name="Thompson A.W."/>
            <person name="Robinson-Rechavi M."/>
            <person name="Braasch I."/>
            <person name="Lecointre G."/>
            <person name="Bobe J."/>
            <person name="Postlethwait J.H."/>
            <person name="Berthelot C."/>
            <person name="Roest Crollius H."/>
            <person name="Guiguen Y."/>
        </authorList>
    </citation>
    <scope>NUCLEOTIDE SEQUENCE</scope>
    <source>
        <strain evidence="6">Concon-B</strain>
    </source>
</reference>
<feature type="domain" description="CUB" evidence="5">
    <location>
        <begin position="35"/>
        <end position="84"/>
    </location>
</feature>
<feature type="transmembrane region" description="Helical" evidence="4">
    <location>
        <begin position="329"/>
        <end position="352"/>
    </location>
</feature>
<name>A0A9Q1D9R7_CONCO</name>